<evidence type="ECO:0000256" key="1">
    <source>
        <dbReference type="SAM" id="MobiDB-lite"/>
    </source>
</evidence>
<accession>A0AAW9QFX7</accession>
<feature type="region of interest" description="Disordered" evidence="1">
    <location>
        <begin position="264"/>
        <end position="283"/>
    </location>
</feature>
<comment type="caution">
    <text evidence="2">The sequence shown here is derived from an EMBL/GenBank/DDBJ whole genome shotgun (WGS) entry which is preliminary data.</text>
</comment>
<evidence type="ECO:0000313" key="2">
    <source>
        <dbReference type="EMBL" id="MEG3436003.1"/>
    </source>
</evidence>
<proteinExistence type="predicted"/>
<dbReference type="RefSeq" id="WP_332863452.1">
    <property type="nucleotide sequence ID" value="NZ_JBAFSM010000003.1"/>
</dbReference>
<evidence type="ECO:0000313" key="3">
    <source>
        <dbReference type="Proteomes" id="UP001328733"/>
    </source>
</evidence>
<name>A0AAW9QFX7_9CHRO</name>
<gene>
    <name evidence="2" type="ORF">V0288_02630</name>
</gene>
<protein>
    <recommendedName>
        <fullName evidence="4">Pilus assembly protein</fullName>
    </recommendedName>
</protein>
<organism evidence="2 3">
    <name type="scientific">Pannus brasiliensis CCIBt3594</name>
    <dbReference type="NCBI Taxonomy" id="1427578"/>
    <lineage>
        <taxon>Bacteria</taxon>
        <taxon>Bacillati</taxon>
        <taxon>Cyanobacteriota</taxon>
        <taxon>Cyanophyceae</taxon>
        <taxon>Oscillatoriophycideae</taxon>
        <taxon>Chroococcales</taxon>
        <taxon>Microcystaceae</taxon>
        <taxon>Pannus</taxon>
    </lineage>
</organism>
<dbReference type="Gene3D" id="3.30.70.60">
    <property type="match status" value="1"/>
</dbReference>
<dbReference type="AlphaFoldDB" id="A0AAW9QFX7"/>
<evidence type="ECO:0008006" key="4">
    <source>
        <dbReference type="Google" id="ProtNLM"/>
    </source>
</evidence>
<sequence>MTFTEEYIADEDRELEELANYPTAFGITFTPKVSGIAVGIGGLLASGYLLMNWVLPTYQALQQLQADKTGKEQQVQQQRGGVSPAVFQQVEAQLREKEALKKQIISLFGNAKALDTLLLDISRIFRSRNVSLVSFQPQGTSATPIADGSLGAEVNNKLKRQTFNVQLKGQYVNIHEVLQDLEQLQPLILLKNINIQAVEEGRLYRLDFKNSPVQDVNVRNAEGGRSYRVNVKTGPVRVEPVDKSKEQVTATFLLDMIVPLTPEELAKLAPPPPPEGQQGQPAK</sequence>
<keyword evidence="3" id="KW-1185">Reference proteome</keyword>
<reference evidence="2 3" key="1">
    <citation type="submission" date="2024-01" db="EMBL/GenBank/DDBJ databases">
        <title>Genomic insights into the taxonomy and metabolism of the cyanobacterium Pannus brasiliensis CCIBt3594.</title>
        <authorList>
            <person name="Machado M."/>
            <person name="Botero N.B."/>
            <person name="Andreote A.P.D."/>
            <person name="Feitosa A.M.T."/>
            <person name="Popin R."/>
            <person name="Sivonen K."/>
            <person name="Fiore M.F."/>
        </authorList>
    </citation>
    <scope>NUCLEOTIDE SEQUENCE [LARGE SCALE GENOMIC DNA]</scope>
    <source>
        <strain evidence="2 3">CCIBt3594</strain>
    </source>
</reference>
<dbReference type="Proteomes" id="UP001328733">
    <property type="component" value="Unassembled WGS sequence"/>
</dbReference>
<dbReference type="EMBL" id="JBAFSM010000003">
    <property type="protein sequence ID" value="MEG3436003.1"/>
    <property type="molecule type" value="Genomic_DNA"/>
</dbReference>
<dbReference type="InterPro" id="IPR014717">
    <property type="entry name" value="Transl_elong_EF1B/ribsomal_bS6"/>
</dbReference>